<reference evidence="2" key="1">
    <citation type="submission" date="2022-11" db="EMBL/GenBank/DDBJ databases">
        <title>Minimal conservation of predation-associated metabolite biosynthetic gene clusters underscores biosynthetic potential of Myxococcota including descriptions for ten novel species: Archangium lansinium sp. nov., Myxococcus landrumus sp. nov., Nannocystis bai.</title>
        <authorList>
            <person name="Ahearne A."/>
            <person name="Stevens C."/>
            <person name="Phillips K."/>
        </authorList>
    </citation>
    <scope>NUCLEOTIDE SEQUENCE</scope>
    <source>
        <strain evidence="2">Na p29</strain>
    </source>
</reference>
<dbReference type="EMBL" id="JAPNKE010000002">
    <property type="protein sequence ID" value="MCY1009931.1"/>
    <property type="molecule type" value="Genomic_DNA"/>
</dbReference>
<evidence type="ECO:0000256" key="1">
    <source>
        <dbReference type="SAM" id="MobiDB-lite"/>
    </source>
</evidence>
<feature type="compositionally biased region" description="Pro residues" evidence="1">
    <location>
        <begin position="237"/>
        <end position="250"/>
    </location>
</feature>
<keyword evidence="3" id="KW-1185">Reference proteome</keyword>
<feature type="compositionally biased region" description="Low complexity" evidence="1">
    <location>
        <begin position="251"/>
        <end position="264"/>
    </location>
</feature>
<feature type="region of interest" description="Disordered" evidence="1">
    <location>
        <begin position="233"/>
        <end position="264"/>
    </location>
</feature>
<evidence type="ECO:0000313" key="3">
    <source>
        <dbReference type="Proteomes" id="UP001150924"/>
    </source>
</evidence>
<gene>
    <name evidence="2" type="ORF">OV079_31095</name>
</gene>
<name>A0A9X3ETW8_9BACT</name>
<dbReference type="Proteomes" id="UP001150924">
    <property type="component" value="Unassembled WGS sequence"/>
</dbReference>
<organism evidence="2 3">
    <name type="scientific">Nannocystis pusilla</name>
    <dbReference type="NCBI Taxonomy" id="889268"/>
    <lineage>
        <taxon>Bacteria</taxon>
        <taxon>Pseudomonadati</taxon>
        <taxon>Myxococcota</taxon>
        <taxon>Polyangia</taxon>
        <taxon>Nannocystales</taxon>
        <taxon>Nannocystaceae</taxon>
        <taxon>Nannocystis</taxon>
    </lineage>
</organism>
<accession>A0A9X3ETW8</accession>
<evidence type="ECO:0000313" key="2">
    <source>
        <dbReference type="EMBL" id="MCY1009931.1"/>
    </source>
</evidence>
<protein>
    <submittedName>
        <fullName evidence="2">Uncharacterized protein</fullName>
    </submittedName>
</protein>
<proteinExistence type="predicted"/>
<dbReference type="RefSeq" id="WP_267772685.1">
    <property type="nucleotide sequence ID" value="NZ_JAPNKE010000002.1"/>
</dbReference>
<comment type="caution">
    <text evidence="2">The sequence shown here is derived from an EMBL/GenBank/DDBJ whole genome shotgun (WGS) entry which is preliminary data.</text>
</comment>
<sequence length="277" mass="30054">MTERHVQCSTCGVLRPEGESRNIPTLAGEPYVDGYYCSAHAGAALDAARAHLAALDFEDDTRDDMMPLVSFHALVRARGLMSETLDPPAPGVGMERVRNEALALLDLLRHTRLPIVEPSALCSGCYRPVPASQVRVIPWFNDDLADFVTTFRCGDCVADSLADTRARLTAGGPREVGRLAEFFHRHAITIHEHRRGDPPEAVRPLLELTLEHLVRGTLKLQLGETVPLNDVLSAAAPAPPPAPSPEPAAEPPLAAAEPRPAPSLWQRIRRAFGRAGD</sequence>
<dbReference type="AlphaFoldDB" id="A0A9X3ETW8"/>